<dbReference type="AlphaFoldDB" id="B8I8V9"/>
<evidence type="ECO:0000256" key="2">
    <source>
        <dbReference type="ARBA" id="ARBA00022729"/>
    </source>
</evidence>
<dbReference type="Gene3D" id="3.40.190.10">
    <property type="entry name" value="Periplasmic binding protein-like II"/>
    <property type="match status" value="2"/>
</dbReference>
<evidence type="ECO:0000256" key="4">
    <source>
        <dbReference type="ARBA" id="ARBA00023139"/>
    </source>
</evidence>
<proteinExistence type="predicted"/>
<dbReference type="EMBL" id="CP001348">
    <property type="protein sequence ID" value="ACL77291.1"/>
    <property type="molecule type" value="Genomic_DNA"/>
</dbReference>
<organism evidence="7 8">
    <name type="scientific">Ruminiclostridium cellulolyticum (strain ATCC 35319 / DSM 5812 / JCM 6584 / H10)</name>
    <name type="common">Clostridium cellulolyticum</name>
    <dbReference type="NCBI Taxonomy" id="394503"/>
    <lineage>
        <taxon>Bacteria</taxon>
        <taxon>Bacillati</taxon>
        <taxon>Bacillota</taxon>
        <taxon>Clostridia</taxon>
        <taxon>Eubacteriales</taxon>
        <taxon>Oscillospiraceae</taxon>
        <taxon>Ruminiclostridium</taxon>
    </lineage>
</organism>
<dbReference type="HOGENOM" id="CLU_049575_0_0_9"/>
<keyword evidence="1" id="KW-1003">Cell membrane</keyword>
<dbReference type="Pfam" id="PF01547">
    <property type="entry name" value="SBP_bac_1"/>
    <property type="match status" value="1"/>
</dbReference>
<keyword evidence="8" id="KW-1185">Reference proteome</keyword>
<dbReference type="Proteomes" id="UP000001349">
    <property type="component" value="Chromosome"/>
</dbReference>
<dbReference type="OrthoDB" id="42940at2"/>
<dbReference type="eggNOG" id="COG1653">
    <property type="taxonomic scope" value="Bacteria"/>
</dbReference>
<feature type="chain" id="PRO_5038417505" evidence="6">
    <location>
        <begin position="20"/>
        <end position="462"/>
    </location>
</feature>
<dbReference type="PANTHER" id="PTHR43649">
    <property type="entry name" value="ARABINOSE-BINDING PROTEIN-RELATED"/>
    <property type="match status" value="1"/>
</dbReference>
<accession>B8I8V9</accession>
<evidence type="ECO:0000256" key="1">
    <source>
        <dbReference type="ARBA" id="ARBA00022475"/>
    </source>
</evidence>
<dbReference type="STRING" id="394503.Ccel_2997"/>
<name>B8I8V9_RUMCH</name>
<keyword evidence="2 6" id="KW-0732">Signal</keyword>
<dbReference type="RefSeq" id="WP_015926350.1">
    <property type="nucleotide sequence ID" value="NC_011898.1"/>
</dbReference>
<keyword evidence="3" id="KW-0472">Membrane</keyword>
<feature type="signal peptide" evidence="6">
    <location>
        <begin position="1"/>
        <end position="19"/>
    </location>
</feature>
<gene>
    <name evidence="7" type="ordered locus">Ccel_2997</name>
</gene>
<evidence type="ECO:0000313" key="8">
    <source>
        <dbReference type="Proteomes" id="UP000001349"/>
    </source>
</evidence>
<evidence type="ECO:0000256" key="5">
    <source>
        <dbReference type="ARBA" id="ARBA00023288"/>
    </source>
</evidence>
<dbReference type="SUPFAM" id="SSF53850">
    <property type="entry name" value="Periplasmic binding protein-like II"/>
    <property type="match status" value="1"/>
</dbReference>
<dbReference type="KEGG" id="cce:Ccel_2997"/>
<keyword evidence="4" id="KW-0564">Palmitate</keyword>
<evidence type="ECO:0000256" key="3">
    <source>
        <dbReference type="ARBA" id="ARBA00023136"/>
    </source>
</evidence>
<reference evidence="7 8" key="1">
    <citation type="submission" date="2009-01" db="EMBL/GenBank/DDBJ databases">
        <title>Complete sequence of Clostridium cellulolyticum H10.</title>
        <authorList>
            <consortium name="US DOE Joint Genome Institute"/>
            <person name="Lucas S."/>
            <person name="Copeland A."/>
            <person name="Lapidus A."/>
            <person name="Glavina del Rio T."/>
            <person name="Dalin E."/>
            <person name="Tice H."/>
            <person name="Bruce D."/>
            <person name="Goodwin L."/>
            <person name="Pitluck S."/>
            <person name="Chertkov O."/>
            <person name="Saunders E."/>
            <person name="Brettin T."/>
            <person name="Detter J.C."/>
            <person name="Han C."/>
            <person name="Larimer F."/>
            <person name="Land M."/>
            <person name="Hauser L."/>
            <person name="Kyrpides N."/>
            <person name="Ivanova N."/>
            <person name="Zhou J."/>
            <person name="Richardson P."/>
        </authorList>
    </citation>
    <scope>NUCLEOTIDE SEQUENCE [LARGE SCALE GENOMIC DNA]</scope>
    <source>
        <strain evidence="8">ATCC 35319 / DSM 5812 / JCM 6584 / H10</strain>
    </source>
</reference>
<evidence type="ECO:0000256" key="6">
    <source>
        <dbReference type="SAM" id="SignalP"/>
    </source>
</evidence>
<sequence precursor="true">MIKNRILPLVLSVAMIAIAFTACGSKEKPNDTDLTSSASSTAAGTTSKAKDIKGEILFYNTRTDMELDSYDKNWEYYIGEFNKNYPNIEVNIETSKDYEGDLAIRMNSNEYGDVLFMSAKMKDSDLPSFFIPLGKKADLEKKYDFVQDRYVGEDIYGIPPNGNGQGIVYNKAVFAKAGITSLPKSEDEFLSDLKLIKEKTDAIPLYTNYKDSWALNAWEGYIDSVSGSDTYTNQVMLHEDDPFAPGKPHYIVYKYLFDVVSQKLVEDDPMTTDWESSKQLLADAKIATMPLGSWAIPQIKSKAKNPDDVSYMPFPYNIDGKMYTQAAGDYKLCISKNSKNIEAAKAFLWWFLDESNYAQNEGLIPSLKGSAYPDTLKNFQDMGVTLLIDKGAINDVTKNENGWLDAIDKESEVGLWNENFKKDIVDTALGNKKGTYNDVMNGLNKKWADTRAKLIKEGTIGK</sequence>
<dbReference type="InterPro" id="IPR006059">
    <property type="entry name" value="SBP"/>
</dbReference>
<evidence type="ECO:0000313" key="7">
    <source>
        <dbReference type="EMBL" id="ACL77291.1"/>
    </source>
</evidence>
<dbReference type="PANTHER" id="PTHR43649:SF33">
    <property type="entry name" value="POLYGALACTURONAN_RHAMNOGALACTURONAN-BINDING PROTEIN YTCQ"/>
    <property type="match status" value="1"/>
</dbReference>
<dbReference type="InterPro" id="IPR050490">
    <property type="entry name" value="Bact_solute-bd_prot1"/>
</dbReference>
<keyword evidence="5" id="KW-0449">Lipoprotein</keyword>
<dbReference type="PROSITE" id="PS51257">
    <property type="entry name" value="PROKAR_LIPOPROTEIN"/>
    <property type="match status" value="1"/>
</dbReference>
<protein>
    <submittedName>
        <fullName evidence="7">Extracellular solute-binding protein family 1</fullName>
    </submittedName>
</protein>